<gene>
    <name evidence="2" type="ORF">DS2_14139</name>
</gene>
<evidence type="ECO:0000259" key="1">
    <source>
        <dbReference type="Pfam" id="PF09834"/>
    </source>
</evidence>
<feature type="domain" description="DUF2061" evidence="1">
    <location>
        <begin position="1"/>
        <end position="52"/>
    </location>
</feature>
<protein>
    <recommendedName>
        <fullName evidence="1">DUF2061 domain-containing protein</fullName>
    </recommendedName>
</protein>
<dbReference type="RefSeq" id="WP_035015479.1">
    <property type="nucleotide sequence ID" value="NZ_ARZY01000029.1"/>
</dbReference>
<proteinExistence type="predicted"/>
<dbReference type="PATRIC" id="fig|1328313.3.peg.2884"/>
<name>W7QV11_9ALTE</name>
<dbReference type="OrthoDB" id="9133582at2"/>
<dbReference type="STRING" id="1328313.DS2_14139"/>
<reference evidence="2 3" key="1">
    <citation type="journal article" date="2014" name="Genome Announc.">
        <title>Draft Genome Sequence of the Agar-Degrading Bacterium Catenovulum sp. Strain DS-2, Isolated from Intestines of Haliotis diversicolor.</title>
        <authorList>
            <person name="Shan D."/>
            <person name="Li X."/>
            <person name="Gu Z."/>
            <person name="Wei G."/>
            <person name="Gao Z."/>
            <person name="Shao Z."/>
        </authorList>
    </citation>
    <scope>NUCLEOTIDE SEQUENCE [LARGE SCALE GENOMIC DNA]</scope>
    <source>
        <strain evidence="2 3">DS-2</strain>
    </source>
</reference>
<accession>W7QV11</accession>
<dbReference type="InterPro" id="IPR018638">
    <property type="entry name" value="DUF2061_membrane"/>
</dbReference>
<evidence type="ECO:0000313" key="3">
    <source>
        <dbReference type="Proteomes" id="UP000019276"/>
    </source>
</evidence>
<dbReference type="Proteomes" id="UP000019276">
    <property type="component" value="Unassembled WGS sequence"/>
</dbReference>
<sequence>MIKTITFAVMHFSVAFAVAWLLTGDIVIGGAVAMVEPAVNTVAYYFHEKIWNRIKNKVFVSDQQVQVAN</sequence>
<keyword evidence="3" id="KW-1185">Reference proteome</keyword>
<dbReference type="Pfam" id="PF09834">
    <property type="entry name" value="DUF2061"/>
    <property type="match status" value="1"/>
</dbReference>
<evidence type="ECO:0000313" key="2">
    <source>
        <dbReference type="EMBL" id="EWH09120.1"/>
    </source>
</evidence>
<dbReference type="eggNOG" id="COG3205">
    <property type="taxonomic scope" value="Bacteria"/>
</dbReference>
<dbReference type="EMBL" id="ARZY01000029">
    <property type="protein sequence ID" value="EWH09120.1"/>
    <property type="molecule type" value="Genomic_DNA"/>
</dbReference>
<organism evidence="2 3">
    <name type="scientific">Catenovulum agarivorans DS-2</name>
    <dbReference type="NCBI Taxonomy" id="1328313"/>
    <lineage>
        <taxon>Bacteria</taxon>
        <taxon>Pseudomonadati</taxon>
        <taxon>Pseudomonadota</taxon>
        <taxon>Gammaproteobacteria</taxon>
        <taxon>Alteromonadales</taxon>
        <taxon>Alteromonadaceae</taxon>
        <taxon>Catenovulum</taxon>
    </lineage>
</organism>
<comment type="caution">
    <text evidence="2">The sequence shown here is derived from an EMBL/GenBank/DDBJ whole genome shotgun (WGS) entry which is preliminary data.</text>
</comment>
<dbReference type="AlphaFoldDB" id="W7QV11"/>